<protein>
    <submittedName>
        <fullName evidence="3">Uncharacterized protein</fullName>
    </submittedName>
</protein>
<feature type="compositionally biased region" description="Low complexity" evidence="1">
    <location>
        <begin position="161"/>
        <end position="181"/>
    </location>
</feature>
<keyword evidence="2" id="KW-1133">Transmembrane helix</keyword>
<reference evidence="4" key="1">
    <citation type="journal article" date="2019" name="Int. J. Syst. Evol. Microbiol.">
        <title>The Global Catalogue of Microorganisms (GCM) 10K type strain sequencing project: providing services to taxonomists for standard genome sequencing and annotation.</title>
        <authorList>
            <consortium name="The Broad Institute Genomics Platform"/>
            <consortium name="The Broad Institute Genome Sequencing Center for Infectious Disease"/>
            <person name="Wu L."/>
            <person name="Ma J."/>
        </authorList>
    </citation>
    <scope>NUCLEOTIDE SEQUENCE [LARGE SCALE GENOMIC DNA]</scope>
    <source>
        <strain evidence="4">JCM 30742</strain>
    </source>
</reference>
<organism evidence="3 4">
    <name type="scientific">Arthrobacter ginkgonis</name>
    <dbReference type="NCBI Taxonomy" id="1630594"/>
    <lineage>
        <taxon>Bacteria</taxon>
        <taxon>Bacillati</taxon>
        <taxon>Actinomycetota</taxon>
        <taxon>Actinomycetes</taxon>
        <taxon>Micrococcales</taxon>
        <taxon>Micrococcaceae</taxon>
        <taxon>Arthrobacter</taxon>
    </lineage>
</organism>
<name>A0ABP7BVM9_9MICC</name>
<evidence type="ECO:0000256" key="1">
    <source>
        <dbReference type="SAM" id="MobiDB-lite"/>
    </source>
</evidence>
<keyword evidence="2" id="KW-0812">Transmembrane</keyword>
<keyword evidence="2" id="KW-0472">Membrane</keyword>
<feature type="region of interest" description="Disordered" evidence="1">
    <location>
        <begin position="145"/>
        <end position="190"/>
    </location>
</feature>
<gene>
    <name evidence="3" type="ORF">GCM10023081_05040</name>
</gene>
<sequence length="190" mass="20795">MQRARTAWKTAVGYYNDLAFHLRRRHLGDAEVVRILKNVRRRASRAKVPPADAVGPAGAYARTFPRAPARRWFLRATASLYAAGALFALFVVFGPEVPAVRGIDPALLVRELGRFPVLRLVLPYLFLVAAAEVVYLCRLPAGFEKKAGSGKKSGFKKKPARAAPRAAARPSARTAARPLRAGTPPRSRRG</sequence>
<dbReference type="EMBL" id="BAABEO010000006">
    <property type="protein sequence ID" value="GAA3669592.1"/>
    <property type="molecule type" value="Genomic_DNA"/>
</dbReference>
<evidence type="ECO:0000313" key="4">
    <source>
        <dbReference type="Proteomes" id="UP001500752"/>
    </source>
</evidence>
<keyword evidence="4" id="KW-1185">Reference proteome</keyword>
<evidence type="ECO:0000256" key="2">
    <source>
        <dbReference type="SAM" id="Phobius"/>
    </source>
</evidence>
<comment type="caution">
    <text evidence="3">The sequence shown here is derived from an EMBL/GenBank/DDBJ whole genome shotgun (WGS) entry which is preliminary data.</text>
</comment>
<evidence type="ECO:0000313" key="3">
    <source>
        <dbReference type="EMBL" id="GAA3669592.1"/>
    </source>
</evidence>
<dbReference type="Proteomes" id="UP001500752">
    <property type="component" value="Unassembled WGS sequence"/>
</dbReference>
<proteinExistence type="predicted"/>
<accession>A0ABP7BVM9</accession>
<feature type="transmembrane region" description="Helical" evidence="2">
    <location>
        <begin position="72"/>
        <end position="95"/>
    </location>
</feature>
<feature type="transmembrane region" description="Helical" evidence="2">
    <location>
        <begin position="115"/>
        <end position="137"/>
    </location>
</feature>